<reference evidence="1 2" key="1">
    <citation type="submission" date="2015-01" db="EMBL/GenBank/DDBJ databases">
        <title>Draft genome sequences of the supercritical CO2 tolerant bacteria Bacillus subterraneus MITOT1 and Bacillus cereus MIT0214.</title>
        <authorList>
            <person name="Peet K.C."/>
            <person name="Thompson J.R."/>
        </authorList>
    </citation>
    <scope>NUCLEOTIDE SEQUENCE [LARGE SCALE GENOMIC DNA]</scope>
    <source>
        <strain evidence="1 2">MITOT1</strain>
    </source>
</reference>
<protein>
    <submittedName>
        <fullName evidence="1">Uncharacterized protein</fullName>
    </submittedName>
</protein>
<gene>
    <name evidence="1" type="ORF">UB32_01540</name>
</gene>
<name>A0A0D6ZDS0_9BACI</name>
<dbReference type="EMBL" id="JXIQ01000013">
    <property type="protein sequence ID" value="KIY23687.1"/>
    <property type="molecule type" value="Genomic_DNA"/>
</dbReference>
<dbReference type="InterPro" id="IPR005370">
    <property type="entry name" value="UPF0180"/>
</dbReference>
<proteinExistence type="predicted"/>
<organism evidence="1 2">
    <name type="scientific">Mesobacillus subterraneus</name>
    <dbReference type="NCBI Taxonomy" id="285983"/>
    <lineage>
        <taxon>Bacteria</taxon>
        <taxon>Bacillati</taxon>
        <taxon>Bacillota</taxon>
        <taxon>Bacilli</taxon>
        <taxon>Bacillales</taxon>
        <taxon>Bacillaceae</taxon>
        <taxon>Mesobacillus</taxon>
    </lineage>
</organism>
<evidence type="ECO:0000313" key="2">
    <source>
        <dbReference type="Proteomes" id="UP000032512"/>
    </source>
</evidence>
<evidence type="ECO:0000313" key="1">
    <source>
        <dbReference type="EMBL" id="KIY23687.1"/>
    </source>
</evidence>
<dbReference type="PATRIC" id="fig|285983.3.peg.1156"/>
<comment type="caution">
    <text evidence="1">The sequence shown here is derived from an EMBL/GenBank/DDBJ whole genome shotgun (WGS) entry which is preliminary data.</text>
</comment>
<sequence>MAKIAVEEPLTDIKQALEEKGHNVEMFRNEEDLPSCDCCVARGTEDLADNQLNNVPVVDATARSVNDVVSKVENIVK</sequence>
<dbReference type="OrthoDB" id="1708042at2"/>
<accession>A0A0D6ZDS0</accession>
<dbReference type="Pfam" id="PF03698">
    <property type="entry name" value="UPF0180"/>
    <property type="match status" value="1"/>
</dbReference>
<dbReference type="Proteomes" id="UP000032512">
    <property type="component" value="Unassembled WGS sequence"/>
</dbReference>
<dbReference type="RefSeq" id="WP_044390640.1">
    <property type="nucleotide sequence ID" value="NZ_JXIQ01000013.1"/>
</dbReference>
<dbReference type="AlphaFoldDB" id="A0A0D6ZDS0"/>
<keyword evidence="2" id="KW-1185">Reference proteome</keyword>